<dbReference type="InterPro" id="IPR044645">
    <property type="entry name" value="DG1/EMB2279-like"/>
</dbReference>
<dbReference type="Pfam" id="PF01535">
    <property type="entry name" value="PPR"/>
    <property type="match status" value="2"/>
</dbReference>
<dbReference type="FunFam" id="1.25.40.10:FF:000363">
    <property type="entry name" value="Pentatricopeptide repeat-containing protein"/>
    <property type="match status" value="1"/>
</dbReference>
<dbReference type="PROSITE" id="PS51375">
    <property type="entry name" value="PPR"/>
    <property type="match status" value="3"/>
</dbReference>
<dbReference type="SUPFAM" id="SSF81901">
    <property type="entry name" value="HCP-like"/>
    <property type="match status" value="1"/>
</dbReference>
<dbReference type="EMBL" id="KZ305074">
    <property type="protein sequence ID" value="PIA30219.1"/>
    <property type="molecule type" value="Genomic_DNA"/>
</dbReference>
<organism evidence="4 5">
    <name type="scientific">Aquilegia coerulea</name>
    <name type="common">Rocky mountain columbine</name>
    <dbReference type="NCBI Taxonomy" id="218851"/>
    <lineage>
        <taxon>Eukaryota</taxon>
        <taxon>Viridiplantae</taxon>
        <taxon>Streptophyta</taxon>
        <taxon>Embryophyta</taxon>
        <taxon>Tracheophyta</taxon>
        <taxon>Spermatophyta</taxon>
        <taxon>Magnoliopsida</taxon>
        <taxon>Ranunculales</taxon>
        <taxon>Ranunculaceae</taxon>
        <taxon>Thalictroideae</taxon>
        <taxon>Aquilegia</taxon>
    </lineage>
</organism>
<reference evidence="4 5" key="1">
    <citation type="submission" date="2017-09" db="EMBL/GenBank/DDBJ databases">
        <title>WGS assembly of Aquilegia coerulea Goldsmith.</title>
        <authorList>
            <person name="Hodges S."/>
            <person name="Kramer E."/>
            <person name="Nordborg M."/>
            <person name="Tomkins J."/>
            <person name="Borevitz J."/>
            <person name="Derieg N."/>
            <person name="Yan J."/>
            <person name="Mihaltcheva S."/>
            <person name="Hayes R.D."/>
            <person name="Rokhsar D."/>
        </authorList>
    </citation>
    <scope>NUCLEOTIDE SEQUENCE [LARGE SCALE GENOMIC DNA]</scope>
    <source>
        <strain evidence="5">cv. Goldsmith</strain>
    </source>
</reference>
<name>A0A2G5CG34_AQUCA</name>
<dbReference type="Pfam" id="PF13041">
    <property type="entry name" value="PPR_2"/>
    <property type="match status" value="1"/>
</dbReference>
<proteinExistence type="predicted"/>
<feature type="region of interest" description="Disordered" evidence="3">
    <location>
        <begin position="123"/>
        <end position="198"/>
    </location>
</feature>
<gene>
    <name evidence="4" type="ORF">AQUCO_05700140v1</name>
</gene>
<feature type="repeat" description="PPR" evidence="2">
    <location>
        <begin position="782"/>
        <end position="816"/>
    </location>
</feature>
<keyword evidence="5" id="KW-1185">Reference proteome</keyword>
<protein>
    <recommendedName>
        <fullName evidence="6">Pentacotripeptide-repeat region of PRORP domain-containing protein</fullName>
    </recommendedName>
</protein>
<dbReference type="Gene3D" id="1.25.40.10">
    <property type="entry name" value="Tetratricopeptide repeat domain"/>
    <property type="match status" value="3"/>
</dbReference>
<dbReference type="NCBIfam" id="TIGR00756">
    <property type="entry name" value="PPR"/>
    <property type="match status" value="4"/>
</dbReference>
<dbReference type="PANTHER" id="PTHR46935:SF1">
    <property type="entry name" value="OS01G0674700 PROTEIN"/>
    <property type="match status" value="1"/>
</dbReference>
<dbReference type="PANTHER" id="PTHR46935">
    <property type="entry name" value="OS01G0674700 PROTEIN"/>
    <property type="match status" value="1"/>
</dbReference>
<feature type="repeat" description="PPR" evidence="2">
    <location>
        <begin position="609"/>
        <end position="643"/>
    </location>
</feature>
<evidence type="ECO:0000256" key="1">
    <source>
        <dbReference type="ARBA" id="ARBA00022737"/>
    </source>
</evidence>
<dbReference type="FunCoup" id="A0A2G5CG34">
    <property type="interactions" value="1431"/>
</dbReference>
<dbReference type="AlphaFoldDB" id="A0A2G5CG34"/>
<keyword evidence="1" id="KW-0677">Repeat</keyword>
<dbReference type="GO" id="GO:0009507">
    <property type="term" value="C:chloroplast"/>
    <property type="evidence" value="ECO:0007669"/>
    <property type="project" value="TreeGrafter"/>
</dbReference>
<feature type="compositionally biased region" description="Basic and acidic residues" evidence="3">
    <location>
        <begin position="172"/>
        <end position="198"/>
    </location>
</feature>
<evidence type="ECO:0000313" key="5">
    <source>
        <dbReference type="Proteomes" id="UP000230069"/>
    </source>
</evidence>
<dbReference type="InterPro" id="IPR011990">
    <property type="entry name" value="TPR-like_helical_dom_sf"/>
</dbReference>
<evidence type="ECO:0000256" key="2">
    <source>
        <dbReference type="PROSITE-ProRule" id="PRU00708"/>
    </source>
</evidence>
<dbReference type="GO" id="GO:0009658">
    <property type="term" value="P:chloroplast organization"/>
    <property type="evidence" value="ECO:0007669"/>
    <property type="project" value="InterPro"/>
</dbReference>
<dbReference type="STRING" id="218851.A0A2G5CG34"/>
<evidence type="ECO:0000256" key="3">
    <source>
        <dbReference type="SAM" id="MobiDB-lite"/>
    </source>
</evidence>
<dbReference type="Proteomes" id="UP000230069">
    <property type="component" value="Unassembled WGS sequence"/>
</dbReference>
<evidence type="ECO:0000313" key="4">
    <source>
        <dbReference type="EMBL" id="PIA30219.1"/>
    </source>
</evidence>
<dbReference type="Pfam" id="PF13812">
    <property type="entry name" value="PPR_3"/>
    <property type="match status" value="1"/>
</dbReference>
<dbReference type="InterPro" id="IPR002885">
    <property type="entry name" value="PPR_rpt"/>
</dbReference>
<feature type="repeat" description="PPR" evidence="2">
    <location>
        <begin position="829"/>
        <end position="863"/>
    </location>
</feature>
<accession>A0A2G5CG34</accession>
<dbReference type="OrthoDB" id="1909155at2759"/>
<dbReference type="FunFam" id="1.25.40.10:FF:001393">
    <property type="entry name" value="Pentatricopeptide repeat-containing protein chloroplastic"/>
    <property type="match status" value="1"/>
</dbReference>
<evidence type="ECO:0008006" key="6">
    <source>
        <dbReference type="Google" id="ProtNLM"/>
    </source>
</evidence>
<sequence length="1013" mass="117244">MEIIIANGQMGMLDYGRNWTKSSRYSINLSFLQGFSKFSLTPISRIGLNKEKMKKKRIFSVKAAEFIEKFEFEPAFDDYLKAMESVKVGRDMKPMKDVSLKENFSGKDVWKVSKGVVVEEVKKLSEKSQKSGNSSEEDERDSSNLDSRGRRLSRKGNVGNIEMPSKRNAIGYRERRNGVVMKESGKLDRREGNSEKGNRRLMNDVTSEFSVTEKTTKDDRFNGSYRKTNVVNRHGRDEDMRGAGRDQKRNYSDNIRRTTQVREVEKATDFTDITDRMPERQQSYRSSIESTTSESALNRTLMNWEGVSRTDTKMNPGETRRRESIHTKRLFRRSEVESWKPVQTKELSRRSEVDKRTYDSEFSIPKTDISPNRNIFQAENTGLRRTKTNVEFDRNYTHGEISRHKSSVKGGNKFPKEEVGNDMEMERAAFKSFEVFTDLPGQPRVLRMEMEERIQNLAKWLNGADINMPEWLFSKMIHSARIRFSDHSILRVIQILGTLGNWRRVLQVVEWLQSRERFKSHKSRYIFTAALDVLGKAKRPVEALNVFHAMRQGMSSYPDLAAYRCIAVTLGQAGHMKELFDVIDCMRSPPENKFNSGLVEKWDPRLEPDIIVYNAVLNACAQRKQWEGAFWVLQQLKQQRLQPSSTTYGLIMEVMFVCEKYKLVYEFFRKVEKSTIPNSLNYKVLVNTLWKEGKTDDAVFAVQDMERRGVVGSASLYYDLARCLCSAGRCQEALMQMDKICKVARKPLVVTYTGLIQACVDAGNIQNGAYIFKQMQDFCAPNLVTCNIMLKAYLEHKMFEDAKDLFQKMLDDSSHITRKSDYKNTVIPDSYTFNTMLDACAAEQKWEDFKNVFQEMLRRGYNFNTKRHLRMTLDACRAGKGELLELTWKHLVQANRIPPPPLLKERFCMKLEKNDYTSAISSITNHPTNDLKLQAFSEKGWLDLLEANKHRFQKDTILKLTLKLNTLVAGSDHPHPVVQNLISSCKVFIRTHHIAAEINHSDIQLHSEHMYVT</sequence>
<dbReference type="InParanoid" id="A0A2G5CG34"/>